<sequence length="78" mass="8371">MGEIMHLQAGDCTSRSLMAITYPALCLWTWSSSPWTRSARASLDRSSGHMTSSLVRVVLRTAGPSGTTLKGVELVDCA</sequence>
<reference evidence="1" key="2">
    <citation type="submission" date="2025-09" db="UniProtKB">
        <authorList>
            <consortium name="Ensembl"/>
        </authorList>
    </citation>
    <scope>IDENTIFICATION</scope>
</reference>
<accession>A0A8D2DKC9</accession>
<evidence type="ECO:0000313" key="1">
    <source>
        <dbReference type="Ensembl" id="ENSSVLP00005026637.1"/>
    </source>
</evidence>
<dbReference type="Proteomes" id="UP000694564">
    <property type="component" value="Chromosome 12"/>
</dbReference>
<dbReference type="Ensembl" id="ENSSVLT00005029607.1">
    <property type="protein sequence ID" value="ENSSVLP00005026637.1"/>
    <property type="gene ID" value="ENSSVLG00005021091.1"/>
</dbReference>
<reference evidence="1" key="1">
    <citation type="submission" date="2025-08" db="UniProtKB">
        <authorList>
            <consortium name="Ensembl"/>
        </authorList>
    </citation>
    <scope>IDENTIFICATION</scope>
</reference>
<name>A0A8D2DKC9_SCIVU</name>
<protein>
    <submittedName>
        <fullName evidence="1">Uncharacterized protein</fullName>
    </submittedName>
</protein>
<keyword evidence="2" id="KW-1185">Reference proteome</keyword>
<dbReference type="AlphaFoldDB" id="A0A8D2DKC9"/>
<proteinExistence type="predicted"/>
<organism evidence="1 2">
    <name type="scientific">Sciurus vulgaris</name>
    <name type="common">Eurasian red squirrel</name>
    <dbReference type="NCBI Taxonomy" id="55149"/>
    <lineage>
        <taxon>Eukaryota</taxon>
        <taxon>Metazoa</taxon>
        <taxon>Chordata</taxon>
        <taxon>Craniata</taxon>
        <taxon>Vertebrata</taxon>
        <taxon>Euteleostomi</taxon>
        <taxon>Mammalia</taxon>
        <taxon>Eutheria</taxon>
        <taxon>Euarchontoglires</taxon>
        <taxon>Glires</taxon>
        <taxon>Rodentia</taxon>
        <taxon>Sciuromorpha</taxon>
        <taxon>Sciuridae</taxon>
        <taxon>Sciurinae</taxon>
        <taxon>Sciurini</taxon>
        <taxon>Sciurus</taxon>
    </lineage>
</organism>
<evidence type="ECO:0000313" key="2">
    <source>
        <dbReference type="Proteomes" id="UP000694564"/>
    </source>
</evidence>